<dbReference type="GO" id="GO:0005737">
    <property type="term" value="C:cytoplasm"/>
    <property type="evidence" value="ECO:0007669"/>
    <property type="project" value="UniProtKB-ARBA"/>
</dbReference>
<comment type="caution">
    <text evidence="2">The sequence shown here is derived from an EMBL/GenBank/DDBJ whole genome shotgun (WGS) entry which is preliminary data.</text>
</comment>
<evidence type="ECO:0000313" key="4">
    <source>
        <dbReference type="Proteomes" id="UP001549920"/>
    </source>
</evidence>
<dbReference type="Proteomes" id="UP001549920">
    <property type="component" value="Unassembled WGS sequence"/>
</dbReference>
<proteinExistence type="predicted"/>
<dbReference type="EMBL" id="JBEUOH010000017">
    <property type="protein sequence ID" value="KAL0871035.1"/>
    <property type="molecule type" value="Genomic_DNA"/>
</dbReference>
<dbReference type="PANTHER" id="PTHR16442">
    <property type="entry name" value="RING FINGER PROTEIN 17"/>
    <property type="match status" value="1"/>
</dbReference>
<accession>A0ABD0SP53</accession>
<feature type="domain" description="Tudor" evidence="1">
    <location>
        <begin position="274"/>
        <end position="334"/>
    </location>
</feature>
<dbReference type="SUPFAM" id="SSF63748">
    <property type="entry name" value="Tudor/PWWP/MBT"/>
    <property type="match status" value="1"/>
</dbReference>
<dbReference type="InterPro" id="IPR002999">
    <property type="entry name" value="Tudor"/>
</dbReference>
<dbReference type="Gene3D" id="2.40.50.90">
    <property type="match status" value="1"/>
</dbReference>
<dbReference type="EMBL" id="JBEDNZ010000017">
    <property type="protein sequence ID" value="KAL0821608.1"/>
    <property type="molecule type" value="Genomic_DNA"/>
</dbReference>
<reference evidence="4 5" key="1">
    <citation type="submission" date="2024-06" db="EMBL/GenBank/DDBJ databases">
        <title>A chromosome-level genome assembly of beet webworm, Loxostege sticticalis.</title>
        <authorList>
            <person name="Zhang Y."/>
        </authorList>
    </citation>
    <scope>NUCLEOTIDE SEQUENCE [LARGE SCALE GENOMIC DNA]</scope>
    <source>
        <strain evidence="3">AQ026</strain>
        <strain evidence="2">AQ028</strain>
        <tissue evidence="2">Male pupae</tissue>
        <tissue evidence="3">Whole body</tissue>
    </source>
</reference>
<protein>
    <recommendedName>
        <fullName evidence="1">Tudor domain-containing protein</fullName>
    </recommendedName>
</protein>
<dbReference type="Pfam" id="PF00567">
    <property type="entry name" value="TUDOR"/>
    <property type="match status" value="2"/>
</dbReference>
<keyword evidence="4" id="KW-1185">Reference proteome</keyword>
<evidence type="ECO:0000313" key="2">
    <source>
        <dbReference type="EMBL" id="KAL0821608.1"/>
    </source>
</evidence>
<organism evidence="2 5">
    <name type="scientific">Loxostege sticticalis</name>
    <name type="common">Beet webworm moth</name>
    <dbReference type="NCBI Taxonomy" id="481309"/>
    <lineage>
        <taxon>Eukaryota</taxon>
        <taxon>Metazoa</taxon>
        <taxon>Ecdysozoa</taxon>
        <taxon>Arthropoda</taxon>
        <taxon>Hexapoda</taxon>
        <taxon>Insecta</taxon>
        <taxon>Pterygota</taxon>
        <taxon>Neoptera</taxon>
        <taxon>Endopterygota</taxon>
        <taxon>Lepidoptera</taxon>
        <taxon>Glossata</taxon>
        <taxon>Ditrysia</taxon>
        <taxon>Pyraloidea</taxon>
        <taxon>Crambidae</taxon>
        <taxon>Pyraustinae</taxon>
        <taxon>Loxostege</taxon>
    </lineage>
</organism>
<dbReference type="PROSITE" id="PS50304">
    <property type="entry name" value="TUDOR"/>
    <property type="match status" value="1"/>
</dbReference>
<dbReference type="Proteomes" id="UP001549921">
    <property type="component" value="Unassembled WGS sequence"/>
</dbReference>
<name>A0ABD0SP53_LOXSC</name>
<evidence type="ECO:0000259" key="1">
    <source>
        <dbReference type="PROSITE" id="PS50304"/>
    </source>
</evidence>
<dbReference type="InterPro" id="IPR035437">
    <property type="entry name" value="SNase_OB-fold_sf"/>
</dbReference>
<dbReference type="AlphaFoldDB" id="A0ABD0SP53"/>
<dbReference type="PANTHER" id="PTHR16442:SF1">
    <property type="entry name" value="RING FINGER PROTEIN 17"/>
    <property type="match status" value="1"/>
</dbReference>
<gene>
    <name evidence="3" type="ORF">ABMA27_004844</name>
    <name evidence="2" type="ORF">ABMA28_005058</name>
</gene>
<evidence type="ECO:0000313" key="3">
    <source>
        <dbReference type="EMBL" id="KAL0871035.1"/>
    </source>
</evidence>
<dbReference type="Gene3D" id="2.30.30.140">
    <property type="match status" value="1"/>
</dbReference>
<sequence length="388" mass="44754">MDHIVDSIEDLMKRISINNYDVGSSHWVDVTYINNPHSFYVRPTVFRVYMSILNSYVERILPDELCLGSTIVYKSKLLQTYARGRIMFIQTEDGETSCDMYAPDYGCFEKSVPWKRLRRTCQPVDVPPLAIHCQLADCKPHAETWSRKVIECMKFFVGKERAKMVIRGKTPDSLIVELINSCPEDIATMLALSGHSTLGYTNNVINRFSVAVPEKHYFTFKEFDVGETLIVRVQAGDSLKNFYVAEVHNYKAYLNERDNFTYFSKKQKELQPEEVKEGMPVGVLMMANSKYERAYVKEITVPEEKAIVQLVDWGKIVEVPFMRLKAMSEKFFHRPALAIYCSAEESQTWDNGLHKFLYPGYEFKITIREAGDKLDTPYVVNIAPRVST</sequence>
<evidence type="ECO:0000313" key="5">
    <source>
        <dbReference type="Proteomes" id="UP001549921"/>
    </source>
</evidence>